<proteinExistence type="predicted"/>
<organism evidence="4 5">
    <name type="scientific">Castellaniella defragrans (strain DSM 12143 / CCUG 39792 / 65Phen)</name>
    <name type="common">Alcaligenes defragrans</name>
    <dbReference type="NCBI Taxonomy" id="1437824"/>
    <lineage>
        <taxon>Bacteria</taxon>
        <taxon>Pseudomonadati</taxon>
        <taxon>Pseudomonadota</taxon>
        <taxon>Betaproteobacteria</taxon>
        <taxon>Burkholderiales</taxon>
        <taxon>Alcaligenaceae</taxon>
        <taxon>Castellaniella</taxon>
    </lineage>
</organism>
<evidence type="ECO:0000313" key="4">
    <source>
        <dbReference type="EMBL" id="CDM23212.1"/>
    </source>
</evidence>
<protein>
    <submittedName>
        <fullName evidence="4">PQQ-dependent oxidoreductase, gdhB family</fullName>
    </submittedName>
</protein>
<evidence type="ECO:0000256" key="2">
    <source>
        <dbReference type="SAM" id="SignalP"/>
    </source>
</evidence>
<keyword evidence="2" id="KW-0732">Signal</keyword>
<feature type="signal peptide" evidence="2">
    <location>
        <begin position="1"/>
        <end position="22"/>
    </location>
</feature>
<dbReference type="Pfam" id="PF07995">
    <property type="entry name" value="GSDH"/>
    <property type="match status" value="1"/>
</dbReference>
<feature type="domain" description="Glucose/Sorbosone dehydrogenase" evidence="3">
    <location>
        <begin position="88"/>
        <end position="415"/>
    </location>
</feature>
<dbReference type="AlphaFoldDB" id="W8X1T0"/>
<gene>
    <name evidence="4" type="ORF">BN940_03691</name>
</gene>
<dbReference type="PANTHER" id="PTHR19328">
    <property type="entry name" value="HEDGEHOG-INTERACTING PROTEIN"/>
    <property type="match status" value="1"/>
</dbReference>
<evidence type="ECO:0000259" key="3">
    <source>
        <dbReference type="Pfam" id="PF07995"/>
    </source>
</evidence>
<dbReference type="InterPro" id="IPR011042">
    <property type="entry name" value="6-blade_b-propeller_TolB-like"/>
</dbReference>
<evidence type="ECO:0000256" key="1">
    <source>
        <dbReference type="SAM" id="MobiDB-lite"/>
    </source>
</evidence>
<dbReference type="PANTHER" id="PTHR19328:SF75">
    <property type="entry name" value="ALDOSE SUGAR DEHYDROGENASE YLII"/>
    <property type="match status" value="1"/>
</dbReference>
<dbReference type="InterPro" id="IPR011041">
    <property type="entry name" value="Quinoprot_gluc/sorb_DH_b-prop"/>
</dbReference>
<dbReference type="SUPFAM" id="SSF50952">
    <property type="entry name" value="Soluble quinoprotein glucose dehydrogenase"/>
    <property type="match status" value="1"/>
</dbReference>
<name>W8X1T0_CASD6</name>
<sequence>MHMTRFSALPAALALAALLAAAAPAARCAAPQGAGPRGAAPERASPDQAASKSAAPENAAPENAAAQNAGPLPAQADAPFAVRRIAAFDRPWAIAFLPDGRLVLTEKAGRMFLVTQAGAKTAIDGVPAAYDRGQNGMLDVAPSPDFARDRLLYFTRVAPEKGGGALILARARLDESGGRARLSELTTLWRQRPASRGGQPGGIIAFSPDGRHLFLTVGDRMEPDTAQDPEAARGKILRLNPDGSAPPDNPMAGQAGIRALTWSTGHRNAYGLAFAPDGTLWEHEMGPRGGDELNRIRPGGNYGWPEVSNGDQYSGWPIPRHATRPEFDAPSLYWTPVIAPAGLAFYRGTAFPAWQGSALIGGLRAEGLVRVAFGKDGVPRQADRWSLDRRIRDVAVAADGAVWLIEDGSGAGLLRLTAK</sequence>
<dbReference type="eggNOG" id="COG2133">
    <property type="taxonomic scope" value="Bacteria"/>
</dbReference>
<feature type="chain" id="PRO_5004917497" evidence="2">
    <location>
        <begin position="23"/>
        <end position="419"/>
    </location>
</feature>
<evidence type="ECO:0000313" key="5">
    <source>
        <dbReference type="Proteomes" id="UP000019805"/>
    </source>
</evidence>
<dbReference type="PATRIC" id="fig|1437824.5.peg.732"/>
<dbReference type="Proteomes" id="UP000019805">
    <property type="component" value="Chromosome"/>
</dbReference>
<feature type="compositionally biased region" description="Low complexity" evidence="1">
    <location>
        <begin position="30"/>
        <end position="69"/>
    </location>
</feature>
<accession>W8X1T0</accession>
<reference evidence="4 5" key="1">
    <citation type="journal article" date="2014" name="BMC Microbiol.">
        <title>The oxygen-independent metabolism of cyclic monoterpenes in Castellaniella defragrans 65Phen.</title>
        <authorList>
            <person name="Petasch J."/>
            <person name="Disch E.M."/>
            <person name="Markert S."/>
            <person name="Becher D."/>
            <person name="Schweder T."/>
            <person name="Huttel B."/>
            <person name="Reinhardt R."/>
            <person name="Harder J."/>
        </authorList>
    </citation>
    <scope>NUCLEOTIDE SEQUENCE [LARGE SCALE GENOMIC DNA]</scope>
    <source>
        <strain evidence="4">65Phen</strain>
    </source>
</reference>
<dbReference type="EMBL" id="HG916765">
    <property type="protein sequence ID" value="CDM23212.1"/>
    <property type="molecule type" value="Genomic_DNA"/>
</dbReference>
<dbReference type="Gene3D" id="2.120.10.30">
    <property type="entry name" value="TolB, C-terminal domain"/>
    <property type="match status" value="1"/>
</dbReference>
<keyword evidence="5" id="KW-1185">Reference proteome</keyword>
<dbReference type="HOGENOM" id="CLU_012253_1_1_4"/>
<feature type="region of interest" description="Disordered" evidence="1">
    <location>
        <begin position="30"/>
        <end position="72"/>
    </location>
</feature>
<dbReference type="KEGG" id="cdn:BN940_03691"/>
<dbReference type="InterPro" id="IPR012938">
    <property type="entry name" value="Glc/Sorbosone_DH"/>
</dbReference>